<evidence type="ECO:0000313" key="2">
    <source>
        <dbReference type="EMBL" id="CAG8554664.1"/>
    </source>
</evidence>
<protein>
    <submittedName>
        <fullName evidence="2">9859_t:CDS:1</fullName>
    </submittedName>
</protein>
<dbReference type="Proteomes" id="UP000789570">
    <property type="component" value="Unassembled WGS sequence"/>
</dbReference>
<keyword evidence="1" id="KW-0812">Transmembrane</keyword>
<name>A0A9N9B4C4_9GLOM</name>
<evidence type="ECO:0000256" key="1">
    <source>
        <dbReference type="SAM" id="Phobius"/>
    </source>
</evidence>
<sequence length="200" mass="24230">MDLLRREIFTGGFFFMFVEIIRYGMLYVQRIFQTFHFMLLMREANFINSILINDLEGVTQRVVVACCLTTIRHLQANNEQQLQLEVDNERQQLILERELRIIHTYNVLQINLSNMERDEVKRILQKFMNLRFTTASKICFKKNKNLWLPADEIKNYMPCYMYKEVHLEDWNDEGYIYYNNILVDIMYLLILLLNLYVLLC</sequence>
<gene>
    <name evidence="2" type="ORF">FCALED_LOCUS6295</name>
</gene>
<feature type="transmembrane region" description="Helical" evidence="1">
    <location>
        <begin position="176"/>
        <end position="199"/>
    </location>
</feature>
<keyword evidence="3" id="KW-1185">Reference proteome</keyword>
<organism evidence="2 3">
    <name type="scientific">Funneliformis caledonium</name>
    <dbReference type="NCBI Taxonomy" id="1117310"/>
    <lineage>
        <taxon>Eukaryota</taxon>
        <taxon>Fungi</taxon>
        <taxon>Fungi incertae sedis</taxon>
        <taxon>Mucoromycota</taxon>
        <taxon>Glomeromycotina</taxon>
        <taxon>Glomeromycetes</taxon>
        <taxon>Glomerales</taxon>
        <taxon>Glomeraceae</taxon>
        <taxon>Funneliformis</taxon>
    </lineage>
</organism>
<comment type="caution">
    <text evidence="2">The sequence shown here is derived from an EMBL/GenBank/DDBJ whole genome shotgun (WGS) entry which is preliminary data.</text>
</comment>
<dbReference type="AlphaFoldDB" id="A0A9N9B4C4"/>
<feature type="transmembrane region" description="Helical" evidence="1">
    <location>
        <begin position="12"/>
        <end position="32"/>
    </location>
</feature>
<evidence type="ECO:0000313" key="3">
    <source>
        <dbReference type="Proteomes" id="UP000789570"/>
    </source>
</evidence>
<keyword evidence="1" id="KW-0472">Membrane</keyword>
<dbReference type="EMBL" id="CAJVPQ010001468">
    <property type="protein sequence ID" value="CAG8554664.1"/>
    <property type="molecule type" value="Genomic_DNA"/>
</dbReference>
<keyword evidence="1" id="KW-1133">Transmembrane helix</keyword>
<accession>A0A9N9B4C4</accession>
<reference evidence="2" key="1">
    <citation type="submission" date="2021-06" db="EMBL/GenBank/DDBJ databases">
        <authorList>
            <person name="Kallberg Y."/>
            <person name="Tangrot J."/>
            <person name="Rosling A."/>
        </authorList>
    </citation>
    <scope>NUCLEOTIDE SEQUENCE</scope>
    <source>
        <strain evidence="2">UK204</strain>
    </source>
</reference>
<proteinExistence type="predicted"/>